<protein>
    <submittedName>
        <fullName evidence="2">Uncharacterized protein</fullName>
    </submittedName>
</protein>
<evidence type="ECO:0000256" key="1">
    <source>
        <dbReference type="SAM" id="MobiDB-lite"/>
    </source>
</evidence>
<evidence type="ECO:0000313" key="3">
    <source>
        <dbReference type="Proteomes" id="UP000467700"/>
    </source>
</evidence>
<proteinExistence type="predicted"/>
<feature type="compositionally biased region" description="Polar residues" evidence="1">
    <location>
        <begin position="23"/>
        <end position="34"/>
    </location>
</feature>
<dbReference type="EMBL" id="CACVBS010000079">
    <property type="protein sequence ID" value="CAA7269463.1"/>
    <property type="molecule type" value="Genomic_DNA"/>
</dbReference>
<gene>
    <name evidence="2" type="ORF">AAE3_LOCUS11965</name>
</gene>
<reference evidence="2 3" key="1">
    <citation type="submission" date="2020-01" db="EMBL/GenBank/DDBJ databases">
        <authorList>
            <person name="Gupta K D."/>
        </authorList>
    </citation>
    <scope>NUCLEOTIDE SEQUENCE [LARGE SCALE GENOMIC DNA]</scope>
</reference>
<organism evidence="2 3">
    <name type="scientific">Cyclocybe aegerita</name>
    <name type="common">Black poplar mushroom</name>
    <name type="synonym">Agrocybe aegerita</name>
    <dbReference type="NCBI Taxonomy" id="1973307"/>
    <lineage>
        <taxon>Eukaryota</taxon>
        <taxon>Fungi</taxon>
        <taxon>Dikarya</taxon>
        <taxon>Basidiomycota</taxon>
        <taxon>Agaricomycotina</taxon>
        <taxon>Agaricomycetes</taxon>
        <taxon>Agaricomycetidae</taxon>
        <taxon>Agaricales</taxon>
        <taxon>Agaricineae</taxon>
        <taxon>Bolbitiaceae</taxon>
        <taxon>Cyclocybe</taxon>
    </lineage>
</organism>
<keyword evidence="3" id="KW-1185">Reference proteome</keyword>
<name>A0A8S0XRG2_CYCAE</name>
<dbReference type="AlphaFoldDB" id="A0A8S0XRG2"/>
<sequence length="106" mass="11753">MSSYVIPDPSFLLPTDNPKPNTIASCKHTSNMDVTKTRSADKSKKARSRAVAARITTTVLSSSASDLEDADTTIISCNINQHIEDTFDTFRKEVLIDRYFLAARPM</sequence>
<feature type="region of interest" description="Disordered" evidence="1">
    <location>
        <begin position="23"/>
        <end position="47"/>
    </location>
</feature>
<accession>A0A8S0XRG2</accession>
<comment type="caution">
    <text evidence="2">The sequence shown here is derived from an EMBL/GenBank/DDBJ whole genome shotgun (WGS) entry which is preliminary data.</text>
</comment>
<evidence type="ECO:0000313" key="2">
    <source>
        <dbReference type="EMBL" id="CAA7269463.1"/>
    </source>
</evidence>
<dbReference type="Proteomes" id="UP000467700">
    <property type="component" value="Unassembled WGS sequence"/>
</dbReference>